<dbReference type="EMBL" id="PDDV01000013">
    <property type="protein sequence ID" value="PEH73593.1"/>
    <property type="molecule type" value="Genomic_DNA"/>
</dbReference>
<dbReference type="Proteomes" id="UP000219788">
    <property type="component" value="Unassembled WGS sequence"/>
</dbReference>
<evidence type="ECO:0000256" key="1">
    <source>
        <dbReference type="ARBA" id="ARBA00022490"/>
    </source>
</evidence>
<evidence type="ECO:0000256" key="4">
    <source>
        <dbReference type="ARBA" id="ARBA00023306"/>
    </source>
</evidence>
<gene>
    <name evidence="5" type="primary">zapD</name>
    <name evidence="6" type="ORF">CRM76_17470</name>
</gene>
<proteinExistence type="inferred from homology"/>
<keyword evidence="3 5" id="KW-0717">Septation</keyword>
<dbReference type="InterPro" id="IPR009777">
    <property type="entry name" value="ZapD"/>
</dbReference>
<comment type="subunit">
    <text evidence="5">Interacts with FtsZ.</text>
</comment>
<dbReference type="Gene3D" id="1.10.3900.10">
    <property type="entry name" value="YacF-like"/>
    <property type="match status" value="1"/>
</dbReference>
<name>A0A2A7U5R5_EDWTA</name>
<comment type="caution">
    <text evidence="6">The sequence shown here is derived from an EMBL/GenBank/DDBJ whole genome shotgun (WGS) entry which is preliminary data.</text>
</comment>
<evidence type="ECO:0000256" key="5">
    <source>
        <dbReference type="HAMAP-Rule" id="MF_01092"/>
    </source>
</evidence>
<evidence type="ECO:0000313" key="6">
    <source>
        <dbReference type="EMBL" id="PEH73593.1"/>
    </source>
</evidence>
<keyword evidence="2 5" id="KW-0132">Cell division</keyword>
<dbReference type="FunFam" id="2.60.440.10:FF:000001">
    <property type="entry name" value="Cell division protein ZapD"/>
    <property type="match status" value="1"/>
</dbReference>
<accession>A0A2A7U5R5</accession>
<sequence>MSDVTPTILFEHPLNEKMRTWLRLEFLLQQLLPNRPQGDACAALTFFRILSDLLDVLERGEVRTDLLKEMERQQRKLMQWFNAPGVDQAMIHTLSQRLKQQAATLMAAPRIGQLLREDRLIALVRQRLGIPGGCCSFDLPTLYLWLKQSAATRDAQIDQWLASLAPLNDSLALVLDLLRKAVAFKPMTSLHGFYQDNAEGADLLRIQLALDLQVYPQVSGHKTRFAIRFLPLDSEQGVVPDRLSFNLACC</sequence>
<protein>
    <recommendedName>
        <fullName evidence="5">Cell division protein ZapD</fullName>
    </recommendedName>
    <alternativeName>
        <fullName evidence="5">Z ring-associated protein D</fullName>
    </alternativeName>
</protein>
<dbReference type="InterPro" id="IPR027462">
    <property type="entry name" value="ZapD_C"/>
</dbReference>
<dbReference type="RefSeq" id="WP_098143411.1">
    <property type="nucleotide sequence ID" value="NZ_PDDV01000013.1"/>
</dbReference>
<dbReference type="Pfam" id="PF07072">
    <property type="entry name" value="ZapD"/>
    <property type="match status" value="1"/>
</dbReference>
<dbReference type="OrthoDB" id="5294622at2"/>
<dbReference type="GO" id="GO:0032153">
    <property type="term" value="C:cell division site"/>
    <property type="evidence" value="ECO:0007669"/>
    <property type="project" value="TreeGrafter"/>
</dbReference>
<organism evidence="6 7">
    <name type="scientific">Edwardsiella tarda</name>
    <dbReference type="NCBI Taxonomy" id="636"/>
    <lineage>
        <taxon>Bacteria</taxon>
        <taxon>Pseudomonadati</taxon>
        <taxon>Pseudomonadota</taxon>
        <taxon>Gammaproteobacteria</taxon>
        <taxon>Enterobacterales</taxon>
        <taxon>Hafniaceae</taxon>
        <taxon>Edwardsiella</taxon>
    </lineage>
</organism>
<dbReference type="STRING" id="636.AAW15_12820"/>
<comment type="subcellular location">
    <subcellularLocation>
        <location evidence="5">Cytoplasm</location>
    </subcellularLocation>
    <text evidence="5">Localizes to mid-cell in an FtsZ-dependent manner.</text>
</comment>
<dbReference type="NCBIfam" id="NF003655">
    <property type="entry name" value="PRK05287.1-3"/>
    <property type="match status" value="1"/>
</dbReference>
<dbReference type="AlphaFoldDB" id="A0A2A7U5R5"/>
<comment type="similarity">
    <text evidence="5">Belongs to the ZapD family.</text>
</comment>
<dbReference type="SUPFAM" id="SSF160950">
    <property type="entry name" value="YacF-like"/>
    <property type="match status" value="1"/>
</dbReference>
<dbReference type="Gene3D" id="2.60.440.10">
    <property type="entry name" value="YacF-like domains"/>
    <property type="match status" value="1"/>
</dbReference>
<comment type="function">
    <text evidence="5">Cell division factor that enhances FtsZ-ring assembly. Directly interacts with FtsZ and promotes bundling of FtsZ protofilaments, with a reduction in FtsZ GTPase activity.</text>
</comment>
<dbReference type="GO" id="GO:0043093">
    <property type="term" value="P:FtsZ-dependent cytokinesis"/>
    <property type="evidence" value="ECO:0007669"/>
    <property type="project" value="UniProtKB-UniRule"/>
</dbReference>
<dbReference type="GO" id="GO:0005737">
    <property type="term" value="C:cytoplasm"/>
    <property type="evidence" value="ECO:0007669"/>
    <property type="project" value="UniProtKB-SubCell"/>
</dbReference>
<evidence type="ECO:0000256" key="2">
    <source>
        <dbReference type="ARBA" id="ARBA00022618"/>
    </source>
</evidence>
<dbReference type="PANTHER" id="PTHR39455">
    <property type="entry name" value="CELL DIVISION PROTEIN ZAPD"/>
    <property type="match status" value="1"/>
</dbReference>
<reference evidence="7" key="1">
    <citation type="submission" date="2017-09" db="EMBL/GenBank/DDBJ databases">
        <title>FDA dAtabase for Regulatory Grade micrObial Sequences (FDA-ARGOS): Supporting development and validation of Infectious Disease Dx tests.</title>
        <authorList>
            <person name="Goldberg B."/>
            <person name="Campos J."/>
            <person name="Tallon L."/>
            <person name="Sadzewicz L."/>
            <person name="Ott S."/>
            <person name="Zhao X."/>
            <person name="Nagaraj S."/>
            <person name="Vavikolanu K."/>
            <person name="Aluvathingal J."/>
            <person name="Nadendla S."/>
            <person name="Geyer C."/>
            <person name="Sichtig H."/>
        </authorList>
    </citation>
    <scope>NUCLEOTIDE SEQUENCE [LARGE SCALE GENOMIC DNA]</scope>
    <source>
        <strain evidence="7">FDAARGOS_370</strain>
    </source>
</reference>
<evidence type="ECO:0000313" key="7">
    <source>
        <dbReference type="Proteomes" id="UP000219788"/>
    </source>
</evidence>
<dbReference type="PANTHER" id="PTHR39455:SF1">
    <property type="entry name" value="CELL DIVISION PROTEIN ZAPD"/>
    <property type="match status" value="1"/>
</dbReference>
<evidence type="ECO:0000256" key="3">
    <source>
        <dbReference type="ARBA" id="ARBA00023210"/>
    </source>
</evidence>
<dbReference type="HAMAP" id="MF_01092">
    <property type="entry name" value="ZapD"/>
    <property type="match status" value="1"/>
</dbReference>
<keyword evidence="4 5" id="KW-0131">Cell cycle</keyword>
<dbReference type="NCBIfam" id="NF003653">
    <property type="entry name" value="PRK05287.1-1"/>
    <property type="match status" value="1"/>
</dbReference>
<dbReference type="GO" id="GO:0000917">
    <property type="term" value="P:division septum assembly"/>
    <property type="evidence" value="ECO:0007669"/>
    <property type="project" value="UniProtKB-KW"/>
</dbReference>
<dbReference type="InterPro" id="IPR036268">
    <property type="entry name" value="ZapD_sf"/>
</dbReference>
<keyword evidence="1 5" id="KW-0963">Cytoplasm</keyword>